<dbReference type="SUPFAM" id="SSF48403">
    <property type="entry name" value="Ankyrin repeat"/>
    <property type="match status" value="1"/>
</dbReference>
<feature type="region of interest" description="Disordered" evidence="4">
    <location>
        <begin position="1"/>
        <end position="79"/>
    </location>
</feature>
<name>A0A9P1DJ78_9DINO</name>
<dbReference type="SMART" id="SM00248">
    <property type="entry name" value="ANK"/>
    <property type="match status" value="3"/>
</dbReference>
<feature type="compositionally biased region" description="Low complexity" evidence="4">
    <location>
        <begin position="53"/>
        <end position="64"/>
    </location>
</feature>
<dbReference type="PROSITE" id="PS50088">
    <property type="entry name" value="ANK_REPEAT"/>
    <property type="match status" value="1"/>
</dbReference>
<evidence type="ECO:0000313" key="7">
    <source>
        <dbReference type="EMBL" id="CAL4798552.1"/>
    </source>
</evidence>
<comment type="caution">
    <text evidence="5">The sequence shown here is derived from an EMBL/GenBank/DDBJ whole genome shotgun (WGS) entry which is preliminary data.</text>
</comment>
<dbReference type="InterPro" id="IPR036770">
    <property type="entry name" value="Ankyrin_rpt-contain_sf"/>
</dbReference>
<evidence type="ECO:0000256" key="2">
    <source>
        <dbReference type="ARBA" id="ARBA00023043"/>
    </source>
</evidence>
<dbReference type="GO" id="GO:0005634">
    <property type="term" value="C:nucleus"/>
    <property type="evidence" value="ECO:0007669"/>
    <property type="project" value="TreeGrafter"/>
</dbReference>
<evidence type="ECO:0000256" key="3">
    <source>
        <dbReference type="PROSITE-ProRule" id="PRU00023"/>
    </source>
</evidence>
<dbReference type="InterPro" id="IPR050745">
    <property type="entry name" value="Multifunctional_regulatory"/>
</dbReference>
<dbReference type="GO" id="GO:2000812">
    <property type="term" value="P:regulation of barbed-end actin filament capping"/>
    <property type="evidence" value="ECO:0007669"/>
    <property type="project" value="TreeGrafter"/>
</dbReference>
<dbReference type="EMBL" id="CAMXCT020005057">
    <property type="protein sequence ID" value="CAL1164615.1"/>
    <property type="molecule type" value="Genomic_DNA"/>
</dbReference>
<feature type="repeat" description="ANK" evidence="3">
    <location>
        <begin position="189"/>
        <end position="222"/>
    </location>
</feature>
<evidence type="ECO:0000313" key="5">
    <source>
        <dbReference type="EMBL" id="CAI4011240.1"/>
    </source>
</evidence>
<dbReference type="Proteomes" id="UP001152797">
    <property type="component" value="Unassembled WGS sequence"/>
</dbReference>
<keyword evidence="8" id="KW-1185">Reference proteome</keyword>
<reference evidence="5" key="1">
    <citation type="submission" date="2022-10" db="EMBL/GenBank/DDBJ databases">
        <authorList>
            <person name="Chen Y."/>
            <person name="Dougan E. K."/>
            <person name="Chan C."/>
            <person name="Rhodes N."/>
            <person name="Thang M."/>
        </authorList>
    </citation>
    <scope>NUCLEOTIDE SEQUENCE</scope>
</reference>
<dbReference type="OrthoDB" id="431434at2759"/>
<feature type="compositionally biased region" description="Low complexity" evidence="4">
    <location>
        <begin position="14"/>
        <end position="28"/>
    </location>
</feature>
<dbReference type="Pfam" id="PF12796">
    <property type="entry name" value="Ank_2"/>
    <property type="match status" value="1"/>
</dbReference>
<dbReference type="EMBL" id="CAMXCT010005057">
    <property type="protein sequence ID" value="CAI4011240.1"/>
    <property type="molecule type" value="Genomic_DNA"/>
</dbReference>
<dbReference type="AlphaFoldDB" id="A0A9P1DJ78"/>
<dbReference type="Gene3D" id="1.25.40.20">
    <property type="entry name" value="Ankyrin repeat-containing domain"/>
    <property type="match status" value="1"/>
</dbReference>
<dbReference type="PANTHER" id="PTHR24189">
    <property type="entry name" value="MYOTROPHIN"/>
    <property type="match status" value="1"/>
</dbReference>
<accession>A0A9P1DJ78</accession>
<dbReference type="PROSITE" id="PS50297">
    <property type="entry name" value="ANK_REP_REGION"/>
    <property type="match status" value="1"/>
</dbReference>
<dbReference type="PANTHER" id="PTHR24189:SF50">
    <property type="entry name" value="ANKYRIN REPEAT AND SOCS BOX PROTEIN 2"/>
    <property type="match status" value="1"/>
</dbReference>
<sequence>MGVGASAKAKTPQASDSKSAAEAPAEAATPKEKSQAESSQVPPSTVPEPVAPLAPAEEAKAASPVPTPSSPNLEGVAEAPAVSLSEPALPVVEATSATPSATVAEEAAAKVFKVDDLTATGQALVEAIEAEDWTAAEKLLNERPEECDVNARTSDWHYCLLRAAAEEGARETCRKLLEHKADVNARDQNNMTPLMGCIVGGDYNDIVQMLLEAGADTAASTDDGFTALKWATRLNRQESIQLLRAAGVTGASSAFT</sequence>
<evidence type="ECO:0000256" key="4">
    <source>
        <dbReference type="SAM" id="MobiDB-lite"/>
    </source>
</evidence>
<evidence type="ECO:0000256" key="1">
    <source>
        <dbReference type="ARBA" id="ARBA00022737"/>
    </source>
</evidence>
<evidence type="ECO:0000313" key="8">
    <source>
        <dbReference type="Proteomes" id="UP001152797"/>
    </source>
</evidence>
<protein>
    <submittedName>
        <fullName evidence="7">Fibronectin type 3 and ankyrin repeat domains 1 protein</fullName>
    </submittedName>
</protein>
<dbReference type="GO" id="GO:0005737">
    <property type="term" value="C:cytoplasm"/>
    <property type="evidence" value="ECO:0007669"/>
    <property type="project" value="TreeGrafter"/>
</dbReference>
<proteinExistence type="predicted"/>
<dbReference type="InterPro" id="IPR002110">
    <property type="entry name" value="Ankyrin_rpt"/>
</dbReference>
<dbReference type="EMBL" id="CAMXCT030005057">
    <property type="protein sequence ID" value="CAL4798552.1"/>
    <property type="molecule type" value="Genomic_DNA"/>
</dbReference>
<gene>
    <name evidence="5" type="ORF">C1SCF055_LOCUS36421</name>
</gene>
<evidence type="ECO:0000313" key="6">
    <source>
        <dbReference type="EMBL" id="CAL1164615.1"/>
    </source>
</evidence>
<keyword evidence="2 3" id="KW-0040">ANK repeat</keyword>
<organism evidence="5">
    <name type="scientific">Cladocopium goreaui</name>
    <dbReference type="NCBI Taxonomy" id="2562237"/>
    <lineage>
        <taxon>Eukaryota</taxon>
        <taxon>Sar</taxon>
        <taxon>Alveolata</taxon>
        <taxon>Dinophyceae</taxon>
        <taxon>Suessiales</taxon>
        <taxon>Symbiodiniaceae</taxon>
        <taxon>Cladocopium</taxon>
    </lineage>
</organism>
<keyword evidence="1" id="KW-0677">Repeat</keyword>
<reference evidence="6" key="2">
    <citation type="submission" date="2024-04" db="EMBL/GenBank/DDBJ databases">
        <authorList>
            <person name="Chen Y."/>
            <person name="Shah S."/>
            <person name="Dougan E. K."/>
            <person name="Thang M."/>
            <person name="Chan C."/>
        </authorList>
    </citation>
    <scope>NUCLEOTIDE SEQUENCE [LARGE SCALE GENOMIC DNA]</scope>
</reference>